<dbReference type="EMBL" id="JAEPDI010000003">
    <property type="protein sequence ID" value="MCG7938432.1"/>
    <property type="molecule type" value="Genomic_DNA"/>
</dbReference>
<dbReference type="PROSITE" id="PS51332">
    <property type="entry name" value="B12_BINDING"/>
    <property type="match status" value="1"/>
</dbReference>
<dbReference type="PROSITE" id="PS51918">
    <property type="entry name" value="RADICAL_SAM"/>
    <property type="match status" value="1"/>
</dbReference>
<dbReference type="SUPFAM" id="SSF102114">
    <property type="entry name" value="Radical SAM enzymes"/>
    <property type="match status" value="1"/>
</dbReference>
<evidence type="ECO:0000256" key="5">
    <source>
        <dbReference type="ARBA" id="ARBA00023014"/>
    </source>
</evidence>
<keyword evidence="5" id="KW-0411">Iron-sulfur</keyword>
<dbReference type="SMART" id="SM00729">
    <property type="entry name" value="Elp3"/>
    <property type="match status" value="1"/>
</dbReference>
<dbReference type="Proteomes" id="UP000886687">
    <property type="component" value="Unassembled WGS sequence"/>
</dbReference>
<evidence type="ECO:0000256" key="1">
    <source>
        <dbReference type="ARBA" id="ARBA00001966"/>
    </source>
</evidence>
<evidence type="ECO:0000256" key="3">
    <source>
        <dbReference type="ARBA" id="ARBA00022723"/>
    </source>
</evidence>
<dbReference type="AlphaFoldDB" id="A0A9E4MYF9"/>
<dbReference type="Pfam" id="PF13311">
    <property type="entry name" value="DUF4080"/>
    <property type="match status" value="1"/>
</dbReference>
<dbReference type="SFLD" id="SFLDG01082">
    <property type="entry name" value="B12-binding_domain_containing"/>
    <property type="match status" value="1"/>
</dbReference>
<name>A0A9E4MYF9_9GAMM</name>
<sequence>MLPPTASENRPKVALVALHAGYSHSSLALQSIAAYADARGCEHRMKLFDALVNTNHQVLIERLVEYAPKILGFSTYLWNIAASIRLTRLLKQLLPDTHVVFGGPEAGARGEELLSRVTEIDYVIEGEGEAAFTDLMNVIIQAQGSYEAVSGLVYRKNNQIQQNPIQLMAVSEIPPVLTEGRFDSDKPLVYWETSRGCPYQCSFCSSATERLRAYPMDRVEADLQVLERLSNKTVKLLDRSFHLGEKRTTTLLRRFAATPAGLRFHLELNPDRISEQAMRVFRESMPGKFQFEIGLQTLNDQVLFNIDRHMDVAKSLENIRRLVEMRRHPVHLDLIVGLPGESVELCASSLDQTFRLYPDHLQLGILKMLPGTPLQQQAVQLGYRWDTEPPYEVLSNPSLEFKEIAQFKRYAELLERLYNSGLLKTTLSGLVKHCFTASVSLCFDRLLEVSGVEIARHNLQPDKLFEKVCNFIIPYLDDAPELEEWLLWDYCQFSLVNGKTPRWIADRLTRSEKVVVQGSRRRLPVITLTDSGVSMINQLSESNHMAGRYALWPRQHKKGKPVEVFCLTQANSVTL</sequence>
<dbReference type="InterPro" id="IPR006638">
    <property type="entry name" value="Elp3/MiaA/NifB-like_rSAM"/>
</dbReference>
<organism evidence="8 9">
    <name type="scientific">Candidatus Thiodiazotropha lotti</name>
    <dbReference type="NCBI Taxonomy" id="2792787"/>
    <lineage>
        <taxon>Bacteria</taxon>
        <taxon>Pseudomonadati</taxon>
        <taxon>Pseudomonadota</taxon>
        <taxon>Gammaproteobacteria</taxon>
        <taxon>Chromatiales</taxon>
        <taxon>Sedimenticolaceae</taxon>
        <taxon>Candidatus Thiodiazotropha</taxon>
    </lineage>
</organism>
<evidence type="ECO:0000259" key="6">
    <source>
        <dbReference type="PROSITE" id="PS51332"/>
    </source>
</evidence>
<proteinExistence type="predicted"/>
<dbReference type="InterPro" id="IPR006158">
    <property type="entry name" value="Cobalamin-bd"/>
</dbReference>
<dbReference type="Pfam" id="PF04055">
    <property type="entry name" value="Radical_SAM"/>
    <property type="match status" value="1"/>
</dbReference>
<dbReference type="CDD" id="cd01335">
    <property type="entry name" value="Radical_SAM"/>
    <property type="match status" value="1"/>
</dbReference>
<dbReference type="GO" id="GO:0046872">
    <property type="term" value="F:metal ion binding"/>
    <property type="evidence" value="ECO:0007669"/>
    <property type="project" value="UniProtKB-KW"/>
</dbReference>
<keyword evidence="2" id="KW-0949">S-adenosyl-L-methionine</keyword>
<dbReference type="InterPro" id="IPR007197">
    <property type="entry name" value="rSAM"/>
</dbReference>
<reference evidence="8" key="1">
    <citation type="journal article" date="2021" name="Proc. Natl. Acad. Sci. U.S.A.">
        <title>Global biogeography of chemosynthetic symbionts reveals both localized and globally distributed symbiont groups. .</title>
        <authorList>
            <person name="Osvatic J.T."/>
            <person name="Wilkins L.G.E."/>
            <person name="Leibrecht L."/>
            <person name="Leray M."/>
            <person name="Zauner S."/>
            <person name="Polzin J."/>
            <person name="Camacho Y."/>
            <person name="Gros O."/>
            <person name="van Gils J.A."/>
            <person name="Eisen J.A."/>
            <person name="Petersen J.M."/>
            <person name="Yuen B."/>
        </authorList>
    </citation>
    <scope>NUCLEOTIDE SEQUENCE</scope>
    <source>
        <strain evidence="8">MAGL173</strain>
    </source>
</reference>
<feature type="domain" description="B12-binding" evidence="6">
    <location>
        <begin position="11"/>
        <end position="146"/>
    </location>
</feature>
<evidence type="ECO:0000256" key="4">
    <source>
        <dbReference type="ARBA" id="ARBA00023004"/>
    </source>
</evidence>
<dbReference type="InterPro" id="IPR058240">
    <property type="entry name" value="rSAM_sf"/>
</dbReference>
<evidence type="ECO:0000256" key="2">
    <source>
        <dbReference type="ARBA" id="ARBA00022691"/>
    </source>
</evidence>
<dbReference type="GO" id="GO:0051539">
    <property type="term" value="F:4 iron, 4 sulfur cluster binding"/>
    <property type="evidence" value="ECO:0007669"/>
    <property type="project" value="UniProtKB-KW"/>
</dbReference>
<dbReference type="Gene3D" id="3.40.50.280">
    <property type="entry name" value="Cobalamin-binding domain"/>
    <property type="match status" value="1"/>
</dbReference>
<dbReference type="Gene3D" id="3.80.30.20">
    <property type="entry name" value="tm_1862 like domain"/>
    <property type="match status" value="1"/>
</dbReference>
<dbReference type="GO" id="GO:0003824">
    <property type="term" value="F:catalytic activity"/>
    <property type="evidence" value="ECO:0007669"/>
    <property type="project" value="InterPro"/>
</dbReference>
<dbReference type="GO" id="GO:0031419">
    <property type="term" value="F:cobalamin binding"/>
    <property type="evidence" value="ECO:0007669"/>
    <property type="project" value="InterPro"/>
</dbReference>
<dbReference type="InterPro" id="IPR023404">
    <property type="entry name" value="rSAM_horseshoe"/>
</dbReference>
<comment type="cofactor">
    <cofactor evidence="1">
        <name>[4Fe-4S] cluster</name>
        <dbReference type="ChEBI" id="CHEBI:49883"/>
    </cofactor>
</comment>
<evidence type="ECO:0000259" key="7">
    <source>
        <dbReference type="PROSITE" id="PS51918"/>
    </source>
</evidence>
<dbReference type="CDD" id="cd02068">
    <property type="entry name" value="radical_SAM_B12_BD"/>
    <property type="match status" value="1"/>
</dbReference>
<dbReference type="InterPro" id="IPR025288">
    <property type="entry name" value="DUF4080"/>
</dbReference>
<dbReference type="GO" id="GO:0005829">
    <property type="term" value="C:cytosol"/>
    <property type="evidence" value="ECO:0007669"/>
    <property type="project" value="TreeGrafter"/>
</dbReference>
<accession>A0A9E4MYF9</accession>
<dbReference type="PANTHER" id="PTHR43409">
    <property type="entry name" value="ANAEROBIC MAGNESIUM-PROTOPORPHYRIN IX MONOMETHYL ESTER CYCLASE-RELATED"/>
    <property type="match status" value="1"/>
</dbReference>
<dbReference type="SFLD" id="SFLDS00029">
    <property type="entry name" value="Radical_SAM"/>
    <property type="match status" value="1"/>
</dbReference>
<keyword evidence="3" id="KW-0479">Metal-binding</keyword>
<protein>
    <submittedName>
        <fullName evidence="8">B12-binding domain-containing radical SAM protein</fullName>
    </submittedName>
</protein>
<dbReference type="SFLD" id="SFLDG01123">
    <property type="entry name" value="methyltransferase_(Class_B)"/>
    <property type="match status" value="1"/>
</dbReference>
<comment type="caution">
    <text evidence="8">The sequence shown here is derived from an EMBL/GenBank/DDBJ whole genome shotgun (WGS) entry which is preliminary data.</text>
</comment>
<dbReference type="PANTHER" id="PTHR43409:SF16">
    <property type="entry name" value="SLR0320 PROTEIN"/>
    <property type="match status" value="1"/>
</dbReference>
<gene>
    <name evidence="8" type="ORF">JAZ04_06190</name>
</gene>
<dbReference type="InterPro" id="IPR034466">
    <property type="entry name" value="Methyltransferase_Class_B"/>
</dbReference>
<evidence type="ECO:0000313" key="9">
    <source>
        <dbReference type="Proteomes" id="UP000886687"/>
    </source>
</evidence>
<feature type="domain" description="Radical SAM core" evidence="7">
    <location>
        <begin position="183"/>
        <end position="411"/>
    </location>
</feature>
<dbReference type="InterPro" id="IPR051198">
    <property type="entry name" value="BchE-like"/>
</dbReference>
<dbReference type="Pfam" id="PF02310">
    <property type="entry name" value="B12-binding"/>
    <property type="match status" value="1"/>
</dbReference>
<evidence type="ECO:0000313" key="8">
    <source>
        <dbReference type="EMBL" id="MCG7938432.1"/>
    </source>
</evidence>
<keyword evidence="4" id="KW-0408">Iron</keyword>